<evidence type="ECO:0000313" key="6">
    <source>
        <dbReference type="Proteomes" id="UP000298180"/>
    </source>
</evidence>
<keyword evidence="2" id="KW-0378">Hydrolase</keyword>
<dbReference type="OrthoDB" id="5959484at2"/>
<evidence type="ECO:0000256" key="1">
    <source>
        <dbReference type="ARBA" id="ARBA00022741"/>
    </source>
</evidence>
<organism evidence="5 6">
    <name type="scientific">Ramlibacter henchirensis</name>
    <dbReference type="NCBI Taxonomy" id="204072"/>
    <lineage>
        <taxon>Bacteria</taxon>
        <taxon>Pseudomonadati</taxon>
        <taxon>Pseudomonadota</taxon>
        <taxon>Betaproteobacteria</taxon>
        <taxon>Burkholderiales</taxon>
        <taxon>Comamonadaceae</taxon>
        <taxon>Ramlibacter</taxon>
    </lineage>
</organism>
<dbReference type="InterPro" id="IPR006500">
    <property type="entry name" value="Helicase_put_C_phage/plasmid"/>
</dbReference>
<dbReference type="PROSITE" id="PS51206">
    <property type="entry name" value="SF3_HELICASE_1"/>
    <property type="match status" value="1"/>
</dbReference>
<dbReference type="AlphaFoldDB" id="A0A4Z0BMY8"/>
<dbReference type="Proteomes" id="UP000298180">
    <property type="component" value="Unassembled WGS sequence"/>
</dbReference>
<dbReference type="EMBL" id="SMLM01000003">
    <property type="protein sequence ID" value="TFZ00663.1"/>
    <property type="molecule type" value="Genomic_DNA"/>
</dbReference>
<protein>
    <recommendedName>
        <fullName evidence="4">SF3 helicase domain-containing protein</fullName>
    </recommendedName>
</protein>
<dbReference type="PANTHER" id="PTHR35372:SF2">
    <property type="entry name" value="SF3 HELICASE DOMAIN-CONTAINING PROTEIN"/>
    <property type="match status" value="1"/>
</dbReference>
<gene>
    <name evidence="5" type="ORF">EZ313_19625</name>
</gene>
<dbReference type="RefSeq" id="WP_135265001.1">
    <property type="nucleotide sequence ID" value="NZ_SMLM01000003.1"/>
</dbReference>
<dbReference type="InterPro" id="IPR014818">
    <property type="entry name" value="Phage/plasmid_primase_P4_C"/>
</dbReference>
<dbReference type="InterPro" id="IPR027417">
    <property type="entry name" value="P-loop_NTPase"/>
</dbReference>
<evidence type="ECO:0000256" key="3">
    <source>
        <dbReference type="ARBA" id="ARBA00022840"/>
    </source>
</evidence>
<evidence type="ECO:0000313" key="5">
    <source>
        <dbReference type="EMBL" id="TFZ00663.1"/>
    </source>
</evidence>
<dbReference type="Gene3D" id="3.40.50.300">
    <property type="entry name" value="P-loop containing nucleotide triphosphate hydrolases"/>
    <property type="match status" value="1"/>
</dbReference>
<keyword evidence="6" id="KW-1185">Reference proteome</keyword>
<dbReference type="PANTHER" id="PTHR35372">
    <property type="entry name" value="ATP BINDING PROTEIN-RELATED"/>
    <property type="match status" value="1"/>
</dbReference>
<keyword evidence="1" id="KW-0547">Nucleotide-binding</keyword>
<accession>A0A4Z0BMY8</accession>
<evidence type="ECO:0000259" key="4">
    <source>
        <dbReference type="PROSITE" id="PS51206"/>
    </source>
</evidence>
<proteinExistence type="predicted"/>
<dbReference type="InterPro" id="IPR014015">
    <property type="entry name" value="Helicase_SF3_DNA-vir"/>
</dbReference>
<name>A0A4Z0BMY8_9BURK</name>
<dbReference type="GO" id="GO:0005524">
    <property type="term" value="F:ATP binding"/>
    <property type="evidence" value="ECO:0007669"/>
    <property type="project" value="UniProtKB-KW"/>
</dbReference>
<sequence>MQIKMTVFDDVNALQRRERVVHWDDLARELMSPPQYASKAAMPLLKLATFGDHRSAQGSVRWDANVREVHGIEGDYDTEVTSVERAHDILTRAGVEALLYTTARNEPGKPRWRVLCPLSTPCVPHDRRAYVGILNEILGGVLADESFTLSQSFYYGAVSGCEFKALRSSGRCIDDFSLLYDGVFPTEDRHEANAEDIDAAVRALAFANVTDETMLDIRSAVAALRPHRYEQGSYLKWFEIILALNSLRFANREAEARNIAIEFSRRGGAAFDPRAFDRLWREVPKRYTYRTIFKRAAEDGWANPRASATQPDRADGGRVDHTDSGNVNALYEETKGDLRYVVERKVWLWWTGCGWQVDESGSRARDAALKVAERYWTAAATLEKDADRLDGEERKHAQKLARAVRSWALHCRNKKGLDNMLALAARDSRFAVSATELDLDVWALGVANGVVDLRTGVLRANSRENFITKSCNCRFDPDAGAPAWRDFIAKITGLPDGPNCFIPRPELASYAQRAIGYWATGSTREQKMFVAVGDGSNGKSVMFDVIEHILGPYCVQVPPDAMMASSRDADAERPTPVARSLAGARLAFGSEAKERHKLNAAWVKKQTGDGKMTARGMHENTFTFSITHKLALLTNHEPQLDHMDEATRGRIHTWPFDRRWNRPGLSRRDPNLPDGDKDLKEKLLAEGEGILAWIVAGAVLYCREGLEPPAPVAERTVAYFDQQDALVQWLATTEKCALAEGTRANELFESYKSWCGVEGFTPTPSNVASFGKRLKSTGCEYERDKAGSVYGLRVGTPTF</sequence>
<dbReference type="GO" id="GO:0016787">
    <property type="term" value="F:hydrolase activity"/>
    <property type="evidence" value="ECO:0007669"/>
    <property type="project" value="UniProtKB-KW"/>
</dbReference>
<reference evidence="5 6" key="1">
    <citation type="submission" date="2019-03" db="EMBL/GenBank/DDBJ databases">
        <title>Ramlibacter henchirensis DSM 14656, whole genome shotgun sequence.</title>
        <authorList>
            <person name="Zhang X."/>
            <person name="Feng G."/>
            <person name="Zhu H."/>
        </authorList>
    </citation>
    <scope>NUCLEOTIDE SEQUENCE [LARGE SCALE GENOMIC DNA]</scope>
    <source>
        <strain evidence="5 6">DSM 14656</strain>
    </source>
</reference>
<dbReference type="InterPro" id="IPR051620">
    <property type="entry name" value="ORF904-like_C"/>
</dbReference>
<dbReference type="SMART" id="SM00885">
    <property type="entry name" value="D5_N"/>
    <property type="match status" value="1"/>
</dbReference>
<comment type="caution">
    <text evidence="5">The sequence shown here is derived from an EMBL/GenBank/DDBJ whole genome shotgun (WGS) entry which is preliminary data.</text>
</comment>
<dbReference type="NCBIfam" id="TIGR01613">
    <property type="entry name" value="primase_Cterm"/>
    <property type="match status" value="1"/>
</dbReference>
<keyword evidence="3" id="KW-0067">ATP-binding</keyword>
<evidence type="ECO:0000256" key="2">
    <source>
        <dbReference type="ARBA" id="ARBA00022801"/>
    </source>
</evidence>
<feature type="domain" description="SF3 helicase" evidence="4">
    <location>
        <begin position="506"/>
        <end position="682"/>
    </location>
</feature>
<dbReference type="Pfam" id="PF08706">
    <property type="entry name" value="D5_N"/>
    <property type="match status" value="1"/>
</dbReference>